<keyword evidence="3" id="KW-1133">Transmembrane helix</keyword>
<dbReference type="Gene3D" id="3.90.400.10">
    <property type="entry name" value="Oligo-1,6-glucosidase, Domain 2"/>
    <property type="match status" value="1"/>
</dbReference>
<dbReference type="EC" id="3.2.1.20" evidence="2"/>
<name>A0A2S2Q4V8_9HEMI</name>
<dbReference type="SMART" id="SM00642">
    <property type="entry name" value="Aamy"/>
    <property type="match status" value="1"/>
</dbReference>
<feature type="transmembrane region" description="Helical" evidence="3">
    <location>
        <begin position="67"/>
        <end position="90"/>
    </location>
</feature>
<dbReference type="GO" id="GO:1903801">
    <property type="term" value="P:L-leucine import across plasma membrane"/>
    <property type="evidence" value="ECO:0007669"/>
    <property type="project" value="TreeGrafter"/>
</dbReference>
<keyword evidence="3" id="KW-0812">Transmembrane</keyword>
<keyword evidence="3" id="KW-0472">Membrane</keyword>
<dbReference type="RefSeq" id="XP_025416844.1">
    <property type="nucleotide sequence ID" value="XM_025561059.1"/>
</dbReference>
<dbReference type="InterPro" id="IPR042280">
    <property type="entry name" value="SLC3A2"/>
</dbReference>
<dbReference type="GO" id="GO:0016324">
    <property type="term" value="C:apical plasma membrane"/>
    <property type="evidence" value="ECO:0007669"/>
    <property type="project" value="TreeGrafter"/>
</dbReference>
<dbReference type="GO" id="GO:0004558">
    <property type="term" value="F:alpha-1,4-glucosidase activity"/>
    <property type="evidence" value="ECO:0007669"/>
    <property type="project" value="UniProtKB-EC"/>
</dbReference>
<comment type="catalytic activity">
    <reaction evidence="1">
        <text>Hydrolysis of terminal, non-reducing (1-&gt;4)-linked alpha-D-glucose residues with release of alpha-D-glucose.</text>
        <dbReference type="EC" id="3.2.1.20"/>
    </reaction>
</comment>
<dbReference type="Gene3D" id="3.20.20.80">
    <property type="entry name" value="Glycosidases"/>
    <property type="match status" value="2"/>
</dbReference>
<dbReference type="GO" id="GO:0015173">
    <property type="term" value="F:aromatic amino acid transmembrane transporter activity"/>
    <property type="evidence" value="ECO:0007669"/>
    <property type="project" value="TreeGrafter"/>
</dbReference>
<evidence type="ECO:0000313" key="7">
    <source>
        <dbReference type="RefSeq" id="XP_025416844.1"/>
    </source>
</evidence>
<dbReference type="EMBL" id="GGMS01003565">
    <property type="protein sequence ID" value="MBY72768.1"/>
    <property type="molecule type" value="Transcribed_RNA"/>
</dbReference>
<dbReference type="InterPro" id="IPR017853">
    <property type="entry name" value="GH"/>
</dbReference>
<dbReference type="GO" id="GO:0015823">
    <property type="term" value="P:phenylalanine transport"/>
    <property type="evidence" value="ECO:0007669"/>
    <property type="project" value="TreeGrafter"/>
</dbReference>
<dbReference type="OrthoDB" id="204980at2759"/>
<dbReference type="Pfam" id="PF16028">
    <property type="entry name" value="SLC3A2_N"/>
    <property type="match status" value="1"/>
</dbReference>
<dbReference type="GO" id="GO:0005975">
    <property type="term" value="P:carbohydrate metabolic process"/>
    <property type="evidence" value="ECO:0007669"/>
    <property type="project" value="InterPro"/>
</dbReference>
<evidence type="ECO:0000256" key="2">
    <source>
        <dbReference type="ARBA" id="ARBA00012741"/>
    </source>
</evidence>
<dbReference type="SUPFAM" id="SSF51445">
    <property type="entry name" value="(Trans)glycosidases"/>
    <property type="match status" value="1"/>
</dbReference>
<dbReference type="GO" id="GO:0016323">
    <property type="term" value="C:basolateral plasma membrane"/>
    <property type="evidence" value="ECO:0007669"/>
    <property type="project" value="TreeGrafter"/>
</dbReference>
<dbReference type="InterPro" id="IPR031984">
    <property type="entry name" value="SLC3A2_N"/>
</dbReference>
<protein>
    <recommendedName>
        <fullName evidence="2">alpha-glucosidase</fullName>
        <ecNumber evidence="2">3.2.1.20</ecNumber>
    </recommendedName>
</protein>
<dbReference type="GO" id="GO:1904273">
    <property type="term" value="P:L-alanine import across plasma membrane"/>
    <property type="evidence" value="ECO:0007669"/>
    <property type="project" value="TreeGrafter"/>
</dbReference>
<dbReference type="GO" id="GO:0015180">
    <property type="term" value="F:L-alanine transmembrane transporter activity"/>
    <property type="evidence" value="ECO:0007669"/>
    <property type="project" value="TreeGrafter"/>
</dbReference>
<evidence type="ECO:0000313" key="5">
    <source>
        <dbReference type="EMBL" id="MBY72768.1"/>
    </source>
</evidence>
<dbReference type="PANTHER" id="PTHR46673">
    <property type="entry name" value="4F2 CELL-SURFACE ANTIGEN HEAVY CHAIN"/>
    <property type="match status" value="1"/>
</dbReference>
<reference evidence="5" key="1">
    <citation type="submission" date="2018-04" db="EMBL/GenBank/DDBJ databases">
        <title>Transcriptome assembly of Sipha flava.</title>
        <authorList>
            <person name="Scully E.D."/>
            <person name="Geib S.M."/>
            <person name="Palmer N.A."/>
            <person name="Koch K."/>
            <person name="Bradshaw J."/>
            <person name="Heng-Moss T."/>
            <person name="Sarath G."/>
        </authorList>
    </citation>
    <scope>NUCLEOTIDE SEQUENCE</scope>
</reference>
<evidence type="ECO:0000313" key="8">
    <source>
        <dbReference type="RefSeq" id="XP_025416845.1"/>
    </source>
</evidence>
<proteinExistence type="predicted"/>
<dbReference type="GO" id="GO:0015190">
    <property type="term" value="F:L-leucine transmembrane transporter activity"/>
    <property type="evidence" value="ECO:0007669"/>
    <property type="project" value="TreeGrafter"/>
</dbReference>
<sequence length="547" mass="62229">MALEKEDGAVEKLMEEGQKQVGTTGDKYDELKELEVTDHSMEAAYAGMGKEELIKYANSPFWIRLRWLLFVTFWLSWFAMMFGALFIIFMTPKCFPSSKLQWYQKSPVYIIDTSLLLNKNGLDEKIEYMQKLGVQNVVMKSVLIGNDGEVIDFVKNNVTEVNGTSLEYIIKKLNDKGMKVMLKLVPNYSSRSHMFFARSALNEPNFRDYYIWNPGFKNGTKHIPINNWLNVTGGPAWSWSDTRKEFYLHQFSENQPDFNFRNKYIVDYFEEIFKFWLSTGVDGFYLDEVQYLFVDKDFKNHTDISTQTVTSKYNSLADKITSNLPETYDLISHWGKLIRNNSGILIVSDLDPKDVTEVDMVHSPVTLTSDFTGEQLLNAISSKKNTPSSWSSWEWVCTDVKPNCWEKEMLDAFSILGSLLPGTPFINADPKLFEGKHLPNITLIESTLKELRSMPTVEFGSLNAKLLNNDTVFAFDRVMSGSENLLFIWNLSKNVTVLDLSSFDGTPAEVNLSLCTPSACSILPAINSKVDSTTLSLAAKSAVVLTF</sequence>
<keyword evidence="6" id="KW-1185">Reference proteome</keyword>
<accession>A0A2S2Q4V8</accession>
<feature type="domain" description="Glycosyl hydrolase family 13 catalytic" evidence="4">
    <location>
        <begin position="89"/>
        <end position="546"/>
    </location>
</feature>
<evidence type="ECO:0000313" key="6">
    <source>
        <dbReference type="Proteomes" id="UP000694846"/>
    </source>
</evidence>
<dbReference type="Proteomes" id="UP000694846">
    <property type="component" value="Unplaced"/>
</dbReference>
<evidence type="ECO:0000256" key="1">
    <source>
        <dbReference type="ARBA" id="ARBA00001657"/>
    </source>
</evidence>
<dbReference type="PANTHER" id="PTHR46673:SF1">
    <property type="entry name" value="4F2 CELL-SURFACE ANTIGEN HEAVY CHAIN"/>
    <property type="match status" value="1"/>
</dbReference>
<dbReference type="InterPro" id="IPR045857">
    <property type="entry name" value="O16G_dom_2"/>
</dbReference>
<dbReference type="InterPro" id="IPR006047">
    <property type="entry name" value="GH13_cat_dom"/>
</dbReference>
<organism evidence="5">
    <name type="scientific">Sipha flava</name>
    <name type="common">yellow sugarcane aphid</name>
    <dbReference type="NCBI Taxonomy" id="143950"/>
    <lineage>
        <taxon>Eukaryota</taxon>
        <taxon>Metazoa</taxon>
        <taxon>Ecdysozoa</taxon>
        <taxon>Arthropoda</taxon>
        <taxon>Hexapoda</taxon>
        <taxon>Insecta</taxon>
        <taxon>Pterygota</taxon>
        <taxon>Neoptera</taxon>
        <taxon>Paraneoptera</taxon>
        <taxon>Hemiptera</taxon>
        <taxon>Sternorrhyncha</taxon>
        <taxon>Aphidomorpha</taxon>
        <taxon>Aphidoidea</taxon>
        <taxon>Aphididae</taxon>
        <taxon>Sipha</taxon>
    </lineage>
</organism>
<dbReference type="AlphaFoldDB" id="A0A2S2Q4V8"/>
<gene>
    <name evidence="5" type="primary">Slc3a1</name>
    <name evidence="7 8" type="synonym">LOC112688041</name>
    <name evidence="5" type="ORF">g.109234</name>
</gene>
<reference evidence="7 8" key="2">
    <citation type="submission" date="2025-04" db="UniProtKB">
        <authorList>
            <consortium name="RefSeq"/>
        </authorList>
    </citation>
    <scope>IDENTIFICATION</scope>
    <source>
        <tissue evidence="7 8">Whole body</tissue>
    </source>
</reference>
<dbReference type="Pfam" id="PF00128">
    <property type="entry name" value="Alpha-amylase"/>
    <property type="match status" value="1"/>
</dbReference>
<dbReference type="RefSeq" id="XP_025416845.1">
    <property type="nucleotide sequence ID" value="XM_025561060.1"/>
</dbReference>
<evidence type="ECO:0000259" key="4">
    <source>
        <dbReference type="SMART" id="SM00642"/>
    </source>
</evidence>
<evidence type="ECO:0000256" key="3">
    <source>
        <dbReference type="SAM" id="Phobius"/>
    </source>
</evidence>